<dbReference type="GO" id="GO:0005634">
    <property type="term" value="C:nucleus"/>
    <property type="evidence" value="ECO:0007669"/>
    <property type="project" value="UniProtKB-SubCell"/>
</dbReference>
<sequence>MRHQGERRRERRGEDDEQRSPGRWEHDRFASKPTRDSHAWHGDKGNDPLPSKTLVFRGLDSAAEEEDVVAALNSHGIRSFSRVRILRNRESGFNRGFGFIDFKSIEECTHAKEAIENLPSYIYVGERYLSFHYAEEKSEERHRGPEGFSDWICGYCSELNFARRQFCIRCREEKDETATESRGEKPRRRAEVSVDDSNEPIEVVIIKGMDESSTEEDVRSSLSAYAPVRDIRLVRDKSTGASRGFCFVEFHSIEGAKQALEVSKRRPVINGRETKMAYARENKMARGGNANGSAAIEQALAIASANNSVSESSIPAGYVYNVESGYYYHAETGYYYDSRTGYFFCNGTFFYFDKNSGEYVAVESTDSSSNTNGIEKAKAGKNNDGQGDATVSQVSIGRSGEVAAPQEEALEALPLSLSSGEGKASSVGRGLLGSIAKPRKKLGLKLGTAGKRAAEEKESGGVSYAIASTSSMDSKNELDLEAMGDIEEQDGRHICTVCMRQFKDIDGAKKHVSLSDLHRKNLERQRRERTRTDSPMQLPGEEFQCAEQHNCMREDYDPFVDED</sequence>
<dbReference type="CDD" id="cd16074">
    <property type="entry name" value="OCRE"/>
    <property type="match status" value="1"/>
</dbReference>
<dbReference type="InterPro" id="IPR001876">
    <property type="entry name" value="Znf_RanBP2"/>
</dbReference>
<dbReference type="GO" id="GO:0003723">
    <property type="term" value="F:RNA binding"/>
    <property type="evidence" value="ECO:0007669"/>
    <property type="project" value="UniProtKB-UniRule"/>
</dbReference>
<feature type="domain" description="RanBP2-type" evidence="10">
    <location>
        <begin position="145"/>
        <end position="176"/>
    </location>
</feature>
<dbReference type="PANTHER" id="PTHR13948:SF3">
    <property type="entry name" value="FI21118P1"/>
    <property type="match status" value="1"/>
</dbReference>
<evidence type="ECO:0000256" key="2">
    <source>
        <dbReference type="ARBA" id="ARBA00022723"/>
    </source>
</evidence>
<dbReference type="GO" id="GO:0000398">
    <property type="term" value="P:mRNA splicing, via spliceosome"/>
    <property type="evidence" value="ECO:0007669"/>
    <property type="project" value="TreeGrafter"/>
</dbReference>
<accession>A0A7S3D6I4</accession>
<keyword evidence="5" id="KW-0539">Nucleus</keyword>
<dbReference type="PROSITE" id="PS50102">
    <property type="entry name" value="RRM"/>
    <property type="match status" value="2"/>
</dbReference>
<keyword evidence="2" id="KW-0479">Metal-binding</keyword>
<organism evidence="11">
    <name type="scientific">Palpitomonas bilix</name>
    <dbReference type="NCBI Taxonomy" id="652834"/>
    <lineage>
        <taxon>Eukaryota</taxon>
        <taxon>Eukaryota incertae sedis</taxon>
    </lineage>
</organism>
<feature type="region of interest" description="Disordered" evidence="8">
    <location>
        <begin position="1"/>
        <end position="47"/>
    </location>
</feature>
<dbReference type="SMART" id="SM00360">
    <property type="entry name" value="RRM"/>
    <property type="match status" value="2"/>
</dbReference>
<evidence type="ECO:0000256" key="4">
    <source>
        <dbReference type="ARBA" id="ARBA00022833"/>
    </source>
</evidence>
<keyword evidence="4" id="KW-0862">Zinc</keyword>
<keyword evidence="3 7" id="KW-0863">Zinc-finger</keyword>
<feature type="domain" description="RRM" evidence="9">
    <location>
        <begin position="202"/>
        <end position="281"/>
    </location>
</feature>
<evidence type="ECO:0000259" key="9">
    <source>
        <dbReference type="PROSITE" id="PS50102"/>
    </source>
</evidence>
<feature type="compositionally biased region" description="Basic and acidic residues" evidence="8">
    <location>
        <begin position="518"/>
        <end position="532"/>
    </location>
</feature>
<dbReference type="AlphaFoldDB" id="A0A7S3D6I4"/>
<feature type="domain" description="RRM" evidence="9">
    <location>
        <begin position="52"/>
        <end position="136"/>
    </location>
</feature>
<dbReference type="Pfam" id="PF17780">
    <property type="entry name" value="OCRE"/>
    <property type="match status" value="1"/>
</dbReference>
<dbReference type="EMBL" id="HBIB01016038">
    <property type="protein sequence ID" value="CAE0248206.1"/>
    <property type="molecule type" value="Transcribed_RNA"/>
</dbReference>
<evidence type="ECO:0008006" key="12">
    <source>
        <dbReference type="Google" id="ProtNLM"/>
    </source>
</evidence>
<dbReference type="InterPro" id="IPR041591">
    <property type="entry name" value="OCRE"/>
</dbReference>
<evidence type="ECO:0000256" key="7">
    <source>
        <dbReference type="PROSITE-ProRule" id="PRU00322"/>
    </source>
</evidence>
<dbReference type="PROSITE" id="PS01358">
    <property type="entry name" value="ZF_RANBP2_1"/>
    <property type="match status" value="1"/>
</dbReference>
<feature type="compositionally biased region" description="Polar residues" evidence="8">
    <location>
        <begin position="364"/>
        <end position="373"/>
    </location>
</feature>
<evidence type="ECO:0000256" key="5">
    <source>
        <dbReference type="ARBA" id="ARBA00023242"/>
    </source>
</evidence>
<dbReference type="InterPro" id="IPR000504">
    <property type="entry name" value="RRM_dom"/>
</dbReference>
<dbReference type="Gene3D" id="3.30.70.330">
    <property type="match status" value="2"/>
</dbReference>
<dbReference type="GO" id="GO:0008270">
    <property type="term" value="F:zinc ion binding"/>
    <property type="evidence" value="ECO:0007669"/>
    <property type="project" value="UniProtKB-KW"/>
</dbReference>
<dbReference type="SUPFAM" id="SSF54928">
    <property type="entry name" value="RNA-binding domain, RBD"/>
    <property type="match status" value="2"/>
</dbReference>
<dbReference type="SMART" id="SM00547">
    <property type="entry name" value="ZnF_RBZ"/>
    <property type="match status" value="1"/>
</dbReference>
<evidence type="ECO:0000256" key="6">
    <source>
        <dbReference type="PROSITE-ProRule" id="PRU00176"/>
    </source>
</evidence>
<dbReference type="InterPro" id="IPR036443">
    <property type="entry name" value="Znf_RanBP2_sf"/>
</dbReference>
<dbReference type="Gene3D" id="4.10.1060.10">
    <property type="entry name" value="Zinc finger, RanBP2-type"/>
    <property type="match status" value="1"/>
</dbReference>
<feature type="region of interest" description="Disordered" evidence="8">
    <location>
        <begin position="364"/>
        <end position="391"/>
    </location>
</feature>
<dbReference type="CDD" id="cd12313">
    <property type="entry name" value="RRM1_RRM2_RBM5_like"/>
    <property type="match status" value="1"/>
</dbReference>
<evidence type="ECO:0000256" key="3">
    <source>
        <dbReference type="ARBA" id="ARBA00022771"/>
    </source>
</evidence>
<name>A0A7S3D6I4_9EUKA</name>
<feature type="compositionally biased region" description="Basic and acidic residues" evidence="8">
    <location>
        <begin position="7"/>
        <end position="46"/>
    </location>
</feature>
<dbReference type="PANTHER" id="PTHR13948">
    <property type="entry name" value="RNA-BINDING PROTEIN"/>
    <property type="match status" value="1"/>
</dbReference>
<gene>
    <name evidence="11" type="ORF">PBIL07802_LOCUS10402</name>
</gene>
<dbReference type="InterPro" id="IPR035979">
    <property type="entry name" value="RBD_domain_sf"/>
</dbReference>
<dbReference type="InterPro" id="IPR012677">
    <property type="entry name" value="Nucleotide-bd_a/b_plait_sf"/>
</dbReference>
<feature type="region of interest" description="Disordered" evidence="8">
    <location>
        <begin position="518"/>
        <end position="539"/>
    </location>
</feature>
<keyword evidence="6" id="KW-0694">RNA-binding</keyword>
<dbReference type="SUPFAM" id="SSF90209">
    <property type="entry name" value="Ran binding protein zinc finger-like"/>
    <property type="match status" value="1"/>
</dbReference>
<dbReference type="PROSITE" id="PS50199">
    <property type="entry name" value="ZF_RANBP2_2"/>
    <property type="match status" value="1"/>
</dbReference>
<proteinExistence type="predicted"/>
<evidence type="ECO:0000313" key="11">
    <source>
        <dbReference type="EMBL" id="CAE0248206.1"/>
    </source>
</evidence>
<evidence type="ECO:0000259" key="10">
    <source>
        <dbReference type="PROSITE" id="PS50199"/>
    </source>
</evidence>
<evidence type="ECO:0000256" key="1">
    <source>
        <dbReference type="ARBA" id="ARBA00004123"/>
    </source>
</evidence>
<evidence type="ECO:0000256" key="8">
    <source>
        <dbReference type="SAM" id="MobiDB-lite"/>
    </source>
</evidence>
<protein>
    <recommendedName>
        <fullName evidence="12">RNA-binding protein</fullName>
    </recommendedName>
</protein>
<reference evidence="11" key="1">
    <citation type="submission" date="2021-01" db="EMBL/GenBank/DDBJ databases">
        <authorList>
            <person name="Corre E."/>
            <person name="Pelletier E."/>
            <person name="Niang G."/>
            <person name="Scheremetjew M."/>
            <person name="Finn R."/>
            <person name="Kale V."/>
            <person name="Holt S."/>
            <person name="Cochrane G."/>
            <person name="Meng A."/>
            <person name="Brown T."/>
            <person name="Cohen L."/>
        </authorList>
    </citation>
    <scope>NUCLEOTIDE SEQUENCE</scope>
    <source>
        <strain evidence="11">NIES-2562</strain>
    </source>
</reference>
<comment type="subcellular location">
    <subcellularLocation>
        <location evidence="1">Nucleus</location>
    </subcellularLocation>
</comment>
<dbReference type="Pfam" id="PF00076">
    <property type="entry name" value="RRM_1"/>
    <property type="match status" value="2"/>
</dbReference>